<evidence type="ECO:0000313" key="5">
    <source>
        <dbReference type="Proteomes" id="UP000799770"/>
    </source>
</evidence>
<dbReference type="InterPro" id="IPR001138">
    <property type="entry name" value="Zn2Cys6_DnaBD"/>
</dbReference>
<feature type="domain" description="Zn(2)-C6 fungal-type" evidence="3">
    <location>
        <begin position="383"/>
        <end position="413"/>
    </location>
</feature>
<dbReference type="InterPro" id="IPR036864">
    <property type="entry name" value="Zn2-C6_fun-type_DNA-bd_sf"/>
</dbReference>
<dbReference type="EMBL" id="ML977330">
    <property type="protein sequence ID" value="KAF2112550.1"/>
    <property type="molecule type" value="Genomic_DNA"/>
</dbReference>
<dbReference type="Proteomes" id="UP000799770">
    <property type="component" value="Unassembled WGS sequence"/>
</dbReference>
<dbReference type="GO" id="GO:0045944">
    <property type="term" value="P:positive regulation of transcription by RNA polymerase II"/>
    <property type="evidence" value="ECO:0007669"/>
    <property type="project" value="TreeGrafter"/>
</dbReference>
<dbReference type="OrthoDB" id="3251668at2759"/>
<dbReference type="GO" id="GO:0000981">
    <property type="term" value="F:DNA-binding transcription factor activity, RNA polymerase II-specific"/>
    <property type="evidence" value="ECO:0007669"/>
    <property type="project" value="InterPro"/>
</dbReference>
<dbReference type="SUPFAM" id="SSF57701">
    <property type="entry name" value="Zn2/Cys6 DNA-binding domain"/>
    <property type="match status" value="2"/>
</dbReference>
<organism evidence="4 5">
    <name type="scientific">Lophiotrema nucula</name>
    <dbReference type="NCBI Taxonomy" id="690887"/>
    <lineage>
        <taxon>Eukaryota</taxon>
        <taxon>Fungi</taxon>
        <taxon>Dikarya</taxon>
        <taxon>Ascomycota</taxon>
        <taxon>Pezizomycotina</taxon>
        <taxon>Dothideomycetes</taxon>
        <taxon>Pleosporomycetidae</taxon>
        <taxon>Pleosporales</taxon>
        <taxon>Lophiotremataceae</taxon>
        <taxon>Lophiotrema</taxon>
    </lineage>
</organism>
<dbReference type="PANTHER" id="PTHR37534">
    <property type="entry name" value="TRANSCRIPTIONAL ACTIVATOR PROTEIN UGA3"/>
    <property type="match status" value="1"/>
</dbReference>
<dbReference type="PROSITE" id="PS00463">
    <property type="entry name" value="ZN2_CY6_FUNGAL_1"/>
    <property type="match status" value="1"/>
</dbReference>
<dbReference type="AlphaFoldDB" id="A0A6A5YZK2"/>
<dbReference type="Pfam" id="PF00172">
    <property type="entry name" value="Zn_clus"/>
    <property type="match status" value="2"/>
</dbReference>
<proteinExistence type="predicted"/>
<feature type="region of interest" description="Disordered" evidence="2">
    <location>
        <begin position="226"/>
        <end position="340"/>
    </location>
</feature>
<protein>
    <recommendedName>
        <fullName evidence="3">Zn(2)-C6 fungal-type domain-containing protein</fullName>
    </recommendedName>
</protein>
<dbReference type="GO" id="GO:0005634">
    <property type="term" value="C:nucleus"/>
    <property type="evidence" value="ECO:0007669"/>
    <property type="project" value="TreeGrafter"/>
</dbReference>
<evidence type="ECO:0000256" key="1">
    <source>
        <dbReference type="ARBA" id="ARBA00023242"/>
    </source>
</evidence>
<dbReference type="GO" id="GO:0008270">
    <property type="term" value="F:zinc ion binding"/>
    <property type="evidence" value="ECO:0007669"/>
    <property type="project" value="InterPro"/>
</dbReference>
<dbReference type="PANTHER" id="PTHR37534:SF47">
    <property type="entry name" value="ZN(2)-C6 FUNGAL-TYPE DOMAIN-CONTAINING PROTEIN"/>
    <property type="match status" value="1"/>
</dbReference>
<gene>
    <name evidence="4" type="ORF">BDV96DRAFT_152259</name>
</gene>
<feature type="compositionally biased region" description="Polar residues" evidence="2">
    <location>
        <begin position="229"/>
        <end position="241"/>
    </location>
</feature>
<evidence type="ECO:0000313" key="4">
    <source>
        <dbReference type="EMBL" id="KAF2112550.1"/>
    </source>
</evidence>
<dbReference type="CDD" id="cd00067">
    <property type="entry name" value="GAL4"/>
    <property type="match status" value="2"/>
</dbReference>
<dbReference type="PROSITE" id="PS50048">
    <property type="entry name" value="ZN2_CY6_FUNGAL_2"/>
    <property type="match status" value="2"/>
</dbReference>
<evidence type="ECO:0000256" key="2">
    <source>
        <dbReference type="SAM" id="MobiDB-lite"/>
    </source>
</evidence>
<dbReference type="Gene3D" id="4.10.240.10">
    <property type="entry name" value="Zn(2)-C6 fungal-type DNA-binding domain"/>
    <property type="match status" value="2"/>
</dbReference>
<feature type="region of interest" description="Disordered" evidence="2">
    <location>
        <begin position="151"/>
        <end position="179"/>
    </location>
</feature>
<dbReference type="SMART" id="SM00066">
    <property type="entry name" value="GAL4"/>
    <property type="match status" value="2"/>
</dbReference>
<feature type="compositionally biased region" description="Basic and acidic residues" evidence="2">
    <location>
        <begin position="151"/>
        <end position="169"/>
    </location>
</feature>
<keyword evidence="1" id="KW-0539">Nucleus</keyword>
<keyword evidence="5" id="KW-1185">Reference proteome</keyword>
<name>A0A6A5YZK2_9PLEO</name>
<sequence>MATLDDELDFKYHRGLQPDVYYRCPTSDSLDGALRNEIERSAQSLIPVEICTEFVFGAGSTITLLPTQQPNLDGLGIQPSGLPQLTTVNHALCDGIEGKDRLKIQRAVARCFIETIQAIDRFKYAERQALNKDGTDGVRFKYVCSDSLQNRDRKNNVKKKQEDLENGDGKRKRYRPSQALPTYDCGGAIHIKFSLKREAINVVYKHNPIHRDVESRNANEENGSLLALQDTSMEQNDNTVETPKRKRKRSKKTQVEPYQQDDNHDEDYIHADLDISPEPEPDRARSSGKKKRKKSSASASPEAFRGSKKQQKSKQPQSPSKSRKKTVLEPSPPPKPVKGKACVRCREKKIKCNEAKPTCNQCRRGLWTCQYQDAPVKKRSRNGCINCRQRKRKCTEERPSCVYCLKVDDDCGYADDYA</sequence>
<dbReference type="GO" id="GO:0000976">
    <property type="term" value="F:transcription cis-regulatory region binding"/>
    <property type="evidence" value="ECO:0007669"/>
    <property type="project" value="TreeGrafter"/>
</dbReference>
<feature type="compositionally biased region" description="Basic residues" evidence="2">
    <location>
        <begin position="286"/>
        <end position="295"/>
    </location>
</feature>
<feature type="domain" description="Zn(2)-C6 fungal-type" evidence="3">
    <location>
        <begin position="341"/>
        <end position="371"/>
    </location>
</feature>
<reference evidence="4" key="1">
    <citation type="journal article" date="2020" name="Stud. Mycol.">
        <title>101 Dothideomycetes genomes: a test case for predicting lifestyles and emergence of pathogens.</title>
        <authorList>
            <person name="Haridas S."/>
            <person name="Albert R."/>
            <person name="Binder M."/>
            <person name="Bloem J."/>
            <person name="Labutti K."/>
            <person name="Salamov A."/>
            <person name="Andreopoulos B."/>
            <person name="Baker S."/>
            <person name="Barry K."/>
            <person name="Bills G."/>
            <person name="Bluhm B."/>
            <person name="Cannon C."/>
            <person name="Castanera R."/>
            <person name="Culley D."/>
            <person name="Daum C."/>
            <person name="Ezra D."/>
            <person name="Gonzalez J."/>
            <person name="Henrissat B."/>
            <person name="Kuo A."/>
            <person name="Liang C."/>
            <person name="Lipzen A."/>
            <person name="Lutzoni F."/>
            <person name="Magnuson J."/>
            <person name="Mondo S."/>
            <person name="Nolan M."/>
            <person name="Ohm R."/>
            <person name="Pangilinan J."/>
            <person name="Park H.-J."/>
            <person name="Ramirez L."/>
            <person name="Alfaro M."/>
            <person name="Sun H."/>
            <person name="Tritt A."/>
            <person name="Yoshinaga Y."/>
            <person name="Zwiers L.-H."/>
            <person name="Turgeon B."/>
            <person name="Goodwin S."/>
            <person name="Spatafora J."/>
            <person name="Crous P."/>
            <person name="Grigoriev I."/>
        </authorList>
    </citation>
    <scope>NUCLEOTIDE SEQUENCE</scope>
    <source>
        <strain evidence="4">CBS 627.86</strain>
    </source>
</reference>
<accession>A0A6A5YZK2</accession>
<evidence type="ECO:0000259" key="3">
    <source>
        <dbReference type="PROSITE" id="PS50048"/>
    </source>
</evidence>